<dbReference type="GO" id="GO:0017000">
    <property type="term" value="P:antibiotic biosynthetic process"/>
    <property type="evidence" value="ECO:0007669"/>
    <property type="project" value="UniProtKB-KW"/>
</dbReference>
<dbReference type="PANTHER" id="PTHR10696:SF56">
    <property type="entry name" value="TAUD_TFDA-LIKE DOMAIN-CONTAINING PROTEIN"/>
    <property type="match status" value="1"/>
</dbReference>
<evidence type="ECO:0000259" key="4">
    <source>
        <dbReference type="Pfam" id="PF02668"/>
    </source>
</evidence>
<feature type="domain" description="TauD/TfdA-like" evidence="4">
    <location>
        <begin position="18"/>
        <end position="224"/>
    </location>
</feature>
<dbReference type="SUPFAM" id="SSF51197">
    <property type="entry name" value="Clavaminate synthase-like"/>
    <property type="match status" value="1"/>
</dbReference>
<reference evidence="5 6" key="1">
    <citation type="submission" date="2015-09" db="EMBL/GenBank/DDBJ databases">
        <title>Sorangium comparison.</title>
        <authorList>
            <person name="Zaburannyi N."/>
            <person name="Bunk B."/>
            <person name="Overmann J."/>
            <person name="Mueller R."/>
        </authorList>
    </citation>
    <scope>NUCLEOTIDE SEQUENCE [LARGE SCALE GENOMIC DNA]</scope>
    <source>
        <strain evidence="5 6">So ce26</strain>
    </source>
</reference>
<evidence type="ECO:0000256" key="1">
    <source>
        <dbReference type="ARBA" id="ARBA00001954"/>
    </source>
</evidence>
<keyword evidence="3" id="KW-0045">Antibiotic biosynthesis</keyword>
<dbReference type="InterPro" id="IPR042098">
    <property type="entry name" value="TauD-like_sf"/>
</dbReference>
<sequence>MSERWIWPGAERGPARLLDEVAARGFSVLRGDAALAPEEAARAPWSFAERLLGARPRLVERQPIKAVPGGRSFAASSAAAPLHTDSQSFAGAPPAVQIMACVRPAERGGACLLLDGWALLSAIERADPELFRALFTVYRRIPFVFGDFCGPTVSLRDGALALTHAPVVPPGDAIAGRLARFVEASARDVIELSLGAGDILVVDNRRMLHGRRAFEGGAREFVRLLVWMEARLPSPPAYHALAAQVAEAASRRLAAAPEATRRRLGLGAPAPPEARRRLGLILEMLRGVPPGVLAARERIPEPELYRLRDAALAAAEEALAGGVEGADDGALAEAIARMSRG</sequence>
<dbReference type="EMBL" id="CP012673">
    <property type="protein sequence ID" value="AUX40942.1"/>
    <property type="molecule type" value="Genomic_DNA"/>
</dbReference>
<keyword evidence="2" id="KW-0560">Oxidoreductase</keyword>
<accession>A0A2L0ENW2</accession>
<protein>
    <recommendedName>
        <fullName evidence="4">TauD/TfdA-like domain-containing protein</fullName>
    </recommendedName>
</protein>
<dbReference type="AlphaFoldDB" id="A0A2L0ENW2"/>
<comment type="cofactor">
    <cofactor evidence="1">
        <name>Fe(2+)</name>
        <dbReference type="ChEBI" id="CHEBI:29033"/>
    </cofactor>
</comment>
<proteinExistence type="predicted"/>
<evidence type="ECO:0000256" key="2">
    <source>
        <dbReference type="ARBA" id="ARBA00023002"/>
    </source>
</evidence>
<dbReference type="PANTHER" id="PTHR10696">
    <property type="entry name" value="GAMMA-BUTYROBETAINE HYDROXYLASE-RELATED"/>
    <property type="match status" value="1"/>
</dbReference>
<evidence type="ECO:0000313" key="6">
    <source>
        <dbReference type="Proteomes" id="UP000238348"/>
    </source>
</evidence>
<evidence type="ECO:0000256" key="3">
    <source>
        <dbReference type="ARBA" id="ARBA00023194"/>
    </source>
</evidence>
<dbReference type="Gene3D" id="3.60.130.10">
    <property type="entry name" value="Clavaminate synthase-like"/>
    <property type="match status" value="1"/>
</dbReference>
<dbReference type="InterPro" id="IPR003819">
    <property type="entry name" value="TauD/TfdA-like"/>
</dbReference>
<name>A0A2L0ENW2_SORCE</name>
<dbReference type="RefSeq" id="WP_104978662.1">
    <property type="nucleotide sequence ID" value="NZ_CP012673.1"/>
</dbReference>
<gene>
    <name evidence="5" type="ORF">SOCE26_023440</name>
</gene>
<dbReference type="OrthoDB" id="979809at2"/>
<dbReference type="GO" id="GO:0016706">
    <property type="term" value="F:2-oxoglutarate-dependent dioxygenase activity"/>
    <property type="evidence" value="ECO:0007669"/>
    <property type="project" value="UniProtKB-ARBA"/>
</dbReference>
<dbReference type="InterPro" id="IPR050411">
    <property type="entry name" value="AlphaKG_dependent_hydroxylases"/>
</dbReference>
<dbReference type="Proteomes" id="UP000238348">
    <property type="component" value="Chromosome"/>
</dbReference>
<dbReference type="Pfam" id="PF02668">
    <property type="entry name" value="TauD"/>
    <property type="match status" value="1"/>
</dbReference>
<organism evidence="5 6">
    <name type="scientific">Sorangium cellulosum</name>
    <name type="common">Polyangium cellulosum</name>
    <dbReference type="NCBI Taxonomy" id="56"/>
    <lineage>
        <taxon>Bacteria</taxon>
        <taxon>Pseudomonadati</taxon>
        <taxon>Myxococcota</taxon>
        <taxon>Polyangia</taxon>
        <taxon>Polyangiales</taxon>
        <taxon>Polyangiaceae</taxon>
        <taxon>Sorangium</taxon>
    </lineage>
</organism>
<evidence type="ECO:0000313" key="5">
    <source>
        <dbReference type="EMBL" id="AUX40942.1"/>
    </source>
</evidence>